<proteinExistence type="predicted"/>
<dbReference type="EMBL" id="JAQIZZ010000008">
    <property type="protein sequence ID" value="KAJ5525679.1"/>
    <property type="molecule type" value="Genomic_DNA"/>
</dbReference>
<keyword evidence="4" id="KW-0539">Nucleus</keyword>
<gene>
    <name evidence="7" type="ORF">N7494_012329</name>
</gene>
<keyword evidence="2" id="KW-0238">DNA-binding</keyword>
<dbReference type="InterPro" id="IPR036864">
    <property type="entry name" value="Zn2-C6_fun-type_DNA-bd_sf"/>
</dbReference>
<reference evidence="7 8" key="1">
    <citation type="journal article" date="2023" name="IMA Fungus">
        <title>Comparative genomic study of the Penicillium genus elucidates a diverse pangenome and 15 lateral gene transfer events.</title>
        <authorList>
            <person name="Petersen C."/>
            <person name="Sorensen T."/>
            <person name="Nielsen M.R."/>
            <person name="Sondergaard T.E."/>
            <person name="Sorensen J.L."/>
            <person name="Fitzpatrick D.A."/>
            <person name="Frisvad J.C."/>
            <person name="Nielsen K.L."/>
        </authorList>
    </citation>
    <scope>NUCLEOTIDE SEQUENCE [LARGE SCALE GENOMIC DNA]</scope>
    <source>
        <strain evidence="7 8">IBT 35679</strain>
    </source>
</reference>
<name>A0AAD6GBI4_9EURO</name>
<comment type="caution">
    <text evidence="7">The sequence shown here is derived from an EMBL/GenBank/DDBJ whole genome shotgun (WGS) entry which is preliminary data.</text>
</comment>
<evidence type="ECO:0000259" key="6">
    <source>
        <dbReference type="PROSITE" id="PS50048"/>
    </source>
</evidence>
<evidence type="ECO:0000256" key="5">
    <source>
        <dbReference type="SAM" id="MobiDB-lite"/>
    </source>
</evidence>
<dbReference type="PROSITE" id="PS50048">
    <property type="entry name" value="ZN2_CY6_FUNGAL_2"/>
    <property type="match status" value="1"/>
</dbReference>
<dbReference type="GO" id="GO:0000981">
    <property type="term" value="F:DNA-binding transcription factor activity, RNA polymerase II-specific"/>
    <property type="evidence" value="ECO:0007669"/>
    <property type="project" value="InterPro"/>
</dbReference>
<evidence type="ECO:0000313" key="7">
    <source>
        <dbReference type="EMBL" id="KAJ5525679.1"/>
    </source>
</evidence>
<feature type="region of interest" description="Disordered" evidence="5">
    <location>
        <begin position="58"/>
        <end position="87"/>
    </location>
</feature>
<keyword evidence="3" id="KW-0804">Transcription</keyword>
<dbReference type="CDD" id="cd00067">
    <property type="entry name" value="GAL4"/>
    <property type="match status" value="1"/>
</dbReference>
<protein>
    <recommendedName>
        <fullName evidence="6">Zn(2)-C6 fungal-type domain-containing protein</fullName>
    </recommendedName>
</protein>
<dbReference type="Gene3D" id="4.10.240.10">
    <property type="entry name" value="Zn(2)-C6 fungal-type DNA-binding domain"/>
    <property type="match status" value="1"/>
</dbReference>
<organism evidence="7 8">
    <name type="scientific">Penicillium frequentans</name>
    <dbReference type="NCBI Taxonomy" id="3151616"/>
    <lineage>
        <taxon>Eukaryota</taxon>
        <taxon>Fungi</taxon>
        <taxon>Dikarya</taxon>
        <taxon>Ascomycota</taxon>
        <taxon>Pezizomycotina</taxon>
        <taxon>Eurotiomycetes</taxon>
        <taxon>Eurotiomycetidae</taxon>
        <taxon>Eurotiales</taxon>
        <taxon>Aspergillaceae</taxon>
        <taxon>Penicillium</taxon>
    </lineage>
</organism>
<evidence type="ECO:0000313" key="8">
    <source>
        <dbReference type="Proteomes" id="UP001220324"/>
    </source>
</evidence>
<evidence type="ECO:0000256" key="1">
    <source>
        <dbReference type="ARBA" id="ARBA00023015"/>
    </source>
</evidence>
<feature type="compositionally biased region" description="Polar residues" evidence="5">
    <location>
        <begin position="75"/>
        <end position="84"/>
    </location>
</feature>
<dbReference type="PANTHER" id="PTHR38791:SF5">
    <property type="entry name" value="TRANSCRIPTION FACTOR DBAG-RELATED"/>
    <property type="match status" value="1"/>
</dbReference>
<dbReference type="InterPro" id="IPR053175">
    <property type="entry name" value="DHMBA_Reg_Transcription_Factor"/>
</dbReference>
<dbReference type="PANTHER" id="PTHR38791">
    <property type="entry name" value="ZN(II)2CYS6 TRANSCRIPTION FACTOR (EUROFUNG)-RELATED-RELATED"/>
    <property type="match status" value="1"/>
</dbReference>
<dbReference type="SMART" id="SM00066">
    <property type="entry name" value="GAL4"/>
    <property type="match status" value="1"/>
</dbReference>
<dbReference type="Pfam" id="PF00172">
    <property type="entry name" value="Zn_clus"/>
    <property type="match status" value="1"/>
</dbReference>
<dbReference type="Proteomes" id="UP001220324">
    <property type="component" value="Unassembled WGS sequence"/>
</dbReference>
<evidence type="ECO:0000256" key="4">
    <source>
        <dbReference type="ARBA" id="ARBA00023242"/>
    </source>
</evidence>
<dbReference type="GO" id="GO:0003677">
    <property type="term" value="F:DNA binding"/>
    <property type="evidence" value="ECO:0007669"/>
    <property type="project" value="UniProtKB-KW"/>
</dbReference>
<dbReference type="AlphaFoldDB" id="A0AAD6GBI4"/>
<keyword evidence="1" id="KW-0805">Transcription regulation</keyword>
<dbReference type="InterPro" id="IPR001138">
    <property type="entry name" value="Zn2Cys6_DnaBD"/>
</dbReference>
<keyword evidence="8" id="KW-1185">Reference proteome</keyword>
<dbReference type="SUPFAM" id="SSF57701">
    <property type="entry name" value="Zn2/Cys6 DNA-binding domain"/>
    <property type="match status" value="1"/>
</dbReference>
<feature type="domain" description="Zn(2)-C6 fungal-type" evidence="6">
    <location>
        <begin position="10"/>
        <end position="38"/>
    </location>
</feature>
<evidence type="ECO:0000256" key="2">
    <source>
        <dbReference type="ARBA" id="ARBA00023125"/>
    </source>
</evidence>
<sequence>MPFYGRPSKNCESCRERRIKCDRIQPVCSQCIRAGKPCGGYRDIPALLFRDETDKAARRSATAKSRAGERRKTPVTPQVNSDSSSSEEDLKAVVQQRKLTLALNPSIPLEVPTTVEDRGLNFFCSQFVTASAAAMEGPFVLSKTSFISTISVELQFRDAVVSVGLAALSNVTRDRSLRLVAREKYAASLNAVRQAVENPLQASPPQIMKIILMIGLYEMVCCTSTQLDSWTVHLDGAAALLRQATFGKAIKARDPRAQLQFFYFSMVKYIHAQKPLPIEFSLFNIKTIQSSNPDDFPSIGLVDTLMRFMRFHHTRSDPSFDPEIGVRTAIAFDEELEEWERSLPHTWEFFIKTSTETHNTFNGKYMTYNDLWASRDLNYYFWGRLIVNETILNNIAKLARMGLLKVYHLQQRQRALDMAEHMATCICAGAATLVGGMGNGMPLEGKTHVPPLNGVFMLLFPLTIAGGSAAAPDEVHEWVKRKLQTIGSKMGIQRAIELIPRIQTMRAWKSQLMSMELQ</sequence>
<evidence type="ECO:0000256" key="3">
    <source>
        <dbReference type="ARBA" id="ARBA00023163"/>
    </source>
</evidence>
<dbReference type="GO" id="GO:0008270">
    <property type="term" value="F:zinc ion binding"/>
    <property type="evidence" value="ECO:0007669"/>
    <property type="project" value="InterPro"/>
</dbReference>
<accession>A0AAD6GBI4</accession>